<dbReference type="InterPro" id="IPR014790">
    <property type="entry name" value="MutL_C"/>
</dbReference>
<dbReference type="InterPro" id="IPR037198">
    <property type="entry name" value="MutL_C_sf"/>
</dbReference>
<dbReference type="RefSeq" id="XP_044554280.1">
    <property type="nucleotide sequence ID" value="XM_044688427.1"/>
</dbReference>
<proteinExistence type="inferred from homology"/>
<keyword evidence="4" id="KW-1185">Reference proteome</keyword>
<dbReference type="InterPro" id="IPR038973">
    <property type="entry name" value="MutL/Mlh/Pms-like"/>
</dbReference>
<evidence type="ECO:0000256" key="1">
    <source>
        <dbReference type="ARBA" id="ARBA00006082"/>
    </source>
</evidence>
<dbReference type="EMBL" id="PYSW02000005">
    <property type="protein sequence ID" value="KAG2392386.1"/>
    <property type="molecule type" value="Genomic_DNA"/>
</dbReference>
<dbReference type="SUPFAM" id="SSF118116">
    <property type="entry name" value="DNA mismatch repair protein MutL"/>
    <property type="match status" value="1"/>
</dbReference>
<dbReference type="GO" id="GO:0032300">
    <property type="term" value="C:mismatch repair complex"/>
    <property type="evidence" value="ECO:0007669"/>
    <property type="project" value="InterPro"/>
</dbReference>
<dbReference type="PANTHER" id="PTHR10073">
    <property type="entry name" value="DNA MISMATCH REPAIR PROTEIN MLH, PMS, MUTL"/>
    <property type="match status" value="1"/>
</dbReference>
<dbReference type="InterPro" id="IPR042120">
    <property type="entry name" value="MutL_C_dimsub"/>
</dbReference>
<dbReference type="PANTHER" id="PTHR10073:SF47">
    <property type="entry name" value="DNA MISMATCH REPAIR PROTEIN MLH3"/>
    <property type="match status" value="1"/>
</dbReference>
<evidence type="ECO:0000313" key="4">
    <source>
        <dbReference type="Proteomes" id="UP000816034"/>
    </source>
</evidence>
<evidence type="ECO:0000313" key="3">
    <source>
        <dbReference type="EMBL" id="KAG2392386.1"/>
    </source>
</evidence>
<dbReference type="GO" id="GO:0006298">
    <property type="term" value="P:mismatch repair"/>
    <property type="evidence" value="ECO:0007669"/>
    <property type="project" value="InterPro"/>
</dbReference>
<dbReference type="GeneID" id="68105092"/>
<comment type="caution">
    <text evidence="3">The sequence shown here is derived from an EMBL/GenBank/DDBJ whole genome shotgun (WGS) entry which is preliminary data.</text>
</comment>
<dbReference type="Gene3D" id="3.30.1540.20">
    <property type="entry name" value="MutL, C-terminal domain, dimerisation subdomain"/>
    <property type="match status" value="1"/>
</dbReference>
<feature type="domain" description="MutL C-terminal dimerisation" evidence="2">
    <location>
        <begin position="367"/>
        <end position="529"/>
    </location>
</feature>
<organism evidence="3 4">
    <name type="scientific">Naegleria lovaniensis</name>
    <name type="common">Amoeba</name>
    <dbReference type="NCBI Taxonomy" id="51637"/>
    <lineage>
        <taxon>Eukaryota</taxon>
        <taxon>Discoba</taxon>
        <taxon>Heterolobosea</taxon>
        <taxon>Tetramitia</taxon>
        <taxon>Eutetramitia</taxon>
        <taxon>Vahlkampfiidae</taxon>
        <taxon>Naegleria</taxon>
    </lineage>
</organism>
<dbReference type="Gene3D" id="3.30.565.10">
    <property type="entry name" value="Histidine kinase-like ATPase, C-terminal domain"/>
    <property type="match status" value="1"/>
</dbReference>
<dbReference type="SMART" id="SM00853">
    <property type="entry name" value="MutL_C"/>
    <property type="match status" value="1"/>
</dbReference>
<protein>
    <recommendedName>
        <fullName evidence="2">MutL C-terminal dimerisation domain-containing protein</fullName>
    </recommendedName>
</protein>
<comment type="similarity">
    <text evidence="1">Belongs to the DNA mismatch repair MutL/HexB family.</text>
</comment>
<dbReference type="GO" id="GO:0005524">
    <property type="term" value="F:ATP binding"/>
    <property type="evidence" value="ECO:0007669"/>
    <property type="project" value="InterPro"/>
</dbReference>
<evidence type="ECO:0000259" key="2">
    <source>
        <dbReference type="SMART" id="SM00853"/>
    </source>
</evidence>
<dbReference type="GO" id="GO:0016887">
    <property type="term" value="F:ATP hydrolysis activity"/>
    <property type="evidence" value="ECO:0007669"/>
    <property type="project" value="InterPro"/>
</dbReference>
<dbReference type="InterPro" id="IPR036890">
    <property type="entry name" value="HATPase_C_sf"/>
</dbReference>
<dbReference type="Proteomes" id="UP000816034">
    <property type="component" value="Unassembled WGS sequence"/>
</dbReference>
<dbReference type="GO" id="GO:0140664">
    <property type="term" value="F:ATP-dependent DNA damage sensor activity"/>
    <property type="evidence" value="ECO:0007669"/>
    <property type="project" value="InterPro"/>
</dbReference>
<name>A0AA88H1J9_NAELO</name>
<dbReference type="AlphaFoldDB" id="A0AA88H1J9"/>
<dbReference type="SUPFAM" id="SSF55874">
    <property type="entry name" value="ATPase domain of HSP90 chaperone/DNA topoisomerase II/histidine kinase"/>
    <property type="match status" value="1"/>
</dbReference>
<gene>
    <name evidence="3" type="ORF">C9374_012638</name>
</gene>
<sequence>MEANATDISVTIRTQPEFSFEVRDNGCGISFADMKQVGDSRYLTSKSNAKGESLHSIIKTCNTCIISKRANFPKAFKKVFEDSVSSTVRAFPTWNYGDSGTVISCSNLFFHFPVRKKMLAQTLSQSLNDVVEFIKQTSLVSLDKSFCLVVDDGLIANVKTSTLALSNPGQALLDRFEQYHGRGENAVVISRREFDGVFVSGFSATSQSRCVQYAFVNNKSLDVEKFTKKDEFCFDYVLVAECPTQDWSTIYQALRNALFFCKMGPISVPITSEQLFKLENEEKEFKPTSLSLFNKLYGNASRQPSLIQTKKGIHELMEHAIQQRGLPMKKNRSPSLSNGVRLEKLKYERNEISSFKFNKEHLARLSVIRQIANKFIIALLKDQNNILIVAIDQHAADERIRLENFENAILDIVHKKPGPKVCPVQYSQTISMSSENGNLQNLLTTFQRKLEDWFWRFEIITKEHNKASLHVKTVPCLFIENETVTLNHEDMMSFLSELEYDSSSWIPKRIHEIMNSKACRGAIMFGDALSNEQCRELIQKLSQCTLPFQCAHGRPSK</sequence>
<reference evidence="3 4" key="1">
    <citation type="journal article" date="2018" name="BMC Genomics">
        <title>The genome of Naegleria lovaniensis, the basis for a comparative approach to unravel pathogenicity factors of the human pathogenic amoeba N. fowleri.</title>
        <authorList>
            <person name="Liechti N."/>
            <person name="Schurch N."/>
            <person name="Bruggmann R."/>
            <person name="Wittwer M."/>
        </authorList>
    </citation>
    <scope>NUCLEOTIDE SEQUENCE [LARGE SCALE GENOMIC DNA]</scope>
    <source>
        <strain evidence="3 4">ATCC 30569</strain>
    </source>
</reference>
<accession>A0AA88H1J9</accession>